<keyword evidence="1" id="KW-0812">Transmembrane</keyword>
<organism evidence="2">
    <name type="scientific">uncultured virus</name>
    <dbReference type="NCBI Taxonomy" id="340016"/>
    <lineage>
        <taxon>Viruses</taxon>
        <taxon>environmental samples</taxon>
    </lineage>
</organism>
<reference evidence="2" key="2">
    <citation type="journal article" date="2017" name="Nat. Commun.">
        <title>Single-virus genomics reveals hidden cosmopolitan and abundant viruses.</title>
        <authorList>
            <person name="Martinez-Hernandez F."/>
            <person name="Fornas O."/>
            <person name="Lluesma Gomez M."/>
            <person name="Bolduc B."/>
            <person name="de la Cruz Pena M.J."/>
            <person name="Martinez J.M."/>
            <person name="Anton J."/>
            <person name="Gasol J.M."/>
            <person name="Rosselli R."/>
            <person name="Rodriguez-Valera F."/>
            <person name="Sullivan M.B."/>
            <person name="Acinas S.G."/>
            <person name="Martinez-Garcia M."/>
        </authorList>
    </citation>
    <scope>NUCLEOTIDE SEQUENCE</scope>
</reference>
<accession>A0A218MM42</accession>
<name>A0A218MM42_9VIRU</name>
<keyword evidence="1" id="KW-0472">Membrane</keyword>
<feature type="transmembrane region" description="Helical" evidence="1">
    <location>
        <begin position="64"/>
        <end position="86"/>
    </location>
</feature>
<proteinExistence type="predicted"/>
<keyword evidence="1" id="KW-1133">Transmembrane helix</keyword>
<evidence type="ECO:0000256" key="1">
    <source>
        <dbReference type="SAM" id="Phobius"/>
    </source>
</evidence>
<reference evidence="2" key="1">
    <citation type="submission" date="2016-10" db="EMBL/GenBank/DDBJ databases">
        <authorList>
            <person name="Varghese N."/>
        </authorList>
    </citation>
    <scope>NUCLEOTIDE SEQUENCE</scope>
</reference>
<evidence type="ECO:0000313" key="2">
    <source>
        <dbReference type="EMBL" id="ASF00344.1"/>
    </source>
</evidence>
<feature type="transmembrane region" description="Helical" evidence="1">
    <location>
        <begin position="98"/>
        <end position="117"/>
    </location>
</feature>
<dbReference type="EMBL" id="KY052830">
    <property type="protein sequence ID" value="ASF00344.1"/>
    <property type="molecule type" value="Genomic_DNA"/>
</dbReference>
<sequence length="125" mass="13658">MALGIGAIVQSVAGLGQTWLEGKVAKTKAKAEAEAAVMVKQAESVADWETAMARSSQQSWKDEWLTILFSIPLVLAFIPATVPYVEEGFRVLQSMPEWYHYALSVIVAASFGVRSVIGIMNKKKQ</sequence>
<protein>
    <recommendedName>
        <fullName evidence="3">Holin</fullName>
    </recommendedName>
</protein>
<evidence type="ECO:0008006" key="3">
    <source>
        <dbReference type="Google" id="ProtNLM"/>
    </source>
</evidence>